<dbReference type="EMBL" id="JWZT01001867">
    <property type="protein sequence ID" value="KII71061.1"/>
    <property type="molecule type" value="Genomic_DNA"/>
</dbReference>
<evidence type="ECO:0000256" key="2">
    <source>
        <dbReference type="RuleBase" id="RU365095"/>
    </source>
</evidence>
<gene>
    <name evidence="4" type="ORF">RF11_14687</name>
</gene>
<dbReference type="AlphaFoldDB" id="A0A0C2MUQ7"/>
<dbReference type="GO" id="GO:0005975">
    <property type="term" value="P:carbohydrate metabolic process"/>
    <property type="evidence" value="ECO:0007669"/>
    <property type="project" value="UniProtKB-UniRule"/>
</dbReference>
<dbReference type="InterPro" id="IPR005900">
    <property type="entry name" value="6-phosphogluconolactonase_DevB"/>
</dbReference>
<feature type="domain" description="Glucosamine/galactosamine-6-phosphate isomerase" evidence="3">
    <location>
        <begin position="22"/>
        <end position="222"/>
    </location>
</feature>
<dbReference type="CDD" id="cd01400">
    <property type="entry name" value="6PGL"/>
    <property type="match status" value="1"/>
</dbReference>
<dbReference type="EC" id="3.1.1.31" evidence="2"/>
<proteinExistence type="inferred from homology"/>
<dbReference type="InterPro" id="IPR006148">
    <property type="entry name" value="Glc/Gal-6P_isomerase"/>
</dbReference>
<dbReference type="Pfam" id="PF01182">
    <property type="entry name" value="Glucosamine_iso"/>
    <property type="match status" value="1"/>
</dbReference>
<protein>
    <recommendedName>
        <fullName evidence="2">6-phosphogluconolactonase</fullName>
        <shortName evidence="2">6PGL</shortName>
        <ecNumber evidence="2">3.1.1.31</ecNumber>
    </recommendedName>
</protein>
<accession>A0A0C2MUQ7</accession>
<dbReference type="GO" id="GO:0006098">
    <property type="term" value="P:pentose-phosphate shunt"/>
    <property type="evidence" value="ECO:0007669"/>
    <property type="project" value="UniProtKB-UniPathway"/>
</dbReference>
<dbReference type="GO" id="GO:0017057">
    <property type="term" value="F:6-phosphogluconolactonase activity"/>
    <property type="evidence" value="ECO:0007669"/>
    <property type="project" value="UniProtKB-UniRule"/>
</dbReference>
<dbReference type="PANTHER" id="PTHR11054:SF0">
    <property type="entry name" value="6-PHOSPHOGLUCONOLACTONASE"/>
    <property type="match status" value="1"/>
</dbReference>
<dbReference type="OMA" id="YQLFEFE"/>
<organism evidence="4 5">
    <name type="scientific">Thelohanellus kitauei</name>
    <name type="common">Myxosporean</name>
    <dbReference type="NCBI Taxonomy" id="669202"/>
    <lineage>
        <taxon>Eukaryota</taxon>
        <taxon>Metazoa</taxon>
        <taxon>Cnidaria</taxon>
        <taxon>Myxozoa</taxon>
        <taxon>Myxosporea</taxon>
        <taxon>Bivalvulida</taxon>
        <taxon>Platysporina</taxon>
        <taxon>Myxobolidae</taxon>
        <taxon>Thelohanellus</taxon>
    </lineage>
</organism>
<evidence type="ECO:0000313" key="5">
    <source>
        <dbReference type="Proteomes" id="UP000031668"/>
    </source>
</evidence>
<evidence type="ECO:0000259" key="3">
    <source>
        <dbReference type="Pfam" id="PF01182"/>
    </source>
</evidence>
<dbReference type="SUPFAM" id="SSF100950">
    <property type="entry name" value="NagB/RpiA/CoA transferase-like"/>
    <property type="match status" value="1"/>
</dbReference>
<dbReference type="InterPro" id="IPR037171">
    <property type="entry name" value="NagB/RpiA_transferase-like"/>
</dbReference>
<keyword evidence="5" id="KW-1185">Reference proteome</keyword>
<dbReference type="NCBIfam" id="TIGR01198">
    <property type="entry name" value="pgl"/>
    <property type="match status" value="1"/>
</dbReference>
<dbReference type="Gene3D" id="3.40.50.1360">
    <property type="match status" value="1"/>
</dbReference>
<reference evidence="4 5" key="1">
    <citation type="journal article" date="2014" name="Genome Biol. Evol.">
        <title>The genome of the myxosporean Thelohanellus kitauei shows adaptations to nutrient acquisition within its fish host.</title>
        <authorList>
            <person name="Yang Y."/>
            <person name="Xiong J."/>
            <person name="Zhou Z."/>
            <person name="Huo F."/>
            <person name="Miao W."/>
            <person name="Ran C."/>
            <person name="Liu Y."/>
            <person name="Zhang J."/>
            <person name="Feng J."/>
            <person name="Wang M."/>
            <person name="Wang M."/>
            <person name="Wang L."/>
            <person name="Yao B."/>
        </authorList>
    </citation>
    <scope>NUCLEOTIDE SEQUENCE [LARGE SCALE GENOMIC DNA]</scope>
    <source>
        <strain evidence="4">Wuqing</strain>
    </source>
</reference>
<dbReference type="OrthoDB" id="432544at2759"/>
<dbReference type="Proteomes" id="UP000031668">
    <property type="component" value="Unassembled WGS sequence"/>
</dbReference>
<dbReference type="InterPro" id="IPR039104">
    <property type="entry name" value="6PGL"/>
</dbReference>
<comment type="pathway">
    <text evidence="2">Carbohydrate degradation; pentose phosphate pathway; D-ribulose 5-phosphate from D-glucose 6-phosphate (oxidative stage): step 2/3.</text>
</comment>
<name>A0A0C2MUQ7_THEKT</name>
<evidence type="ECO:0000256" key="1">
    <source>
        <dbReference type="ARBA" id="ARBA00010662"/>
    </source>
</evidence>
<comment type="catalytic activity">
    <reaction evidence="2">
        <text>6-phospho-D-glucono-1,5-lactone + H2O = 6-phospho-D-gluconate + H(+)</text>
        <dbReference type="Rhea" id="RHEA:12556"/>
        <dbReference type="ChEBI" id="CHEBI:15377"/>
        <dbReference type="ChEBI" id="CHEBI:15378"/>
        <dbReference type="ChEBI" id="CHEBI:57955"/>
        <dbReference type="ChEBI" id="CHEBI:58759"/>
        <dbReference type="EC" id="3.1.1.31"/>
    </reaction>
</comment>
<comment type="caution">
    <text evidence="4">The sequence shown here is derived from an EMBL/GenBank/DDBJ whole genome shotgun (WGS) entry which is preliminary data.</text>
</comment>
<sequence length="248" mass="28140">MTLLNIGLKNDINVFVHKNEDEIVEGVANFLKKNFNRDTSYFFAVPGGSGASLLAKSVQKSQITTKSLRIFLGDERYVDPTDHDSNYRLNTQVFEGIIPKENFYPINYKLGLEECCKDYLKLIHSHVPVVDSVPQFDLIILGLGDDGHTASLFPLQMDKSLWTGELMIPVINSPKPPPKRISFTLKMIRNAKNIIFLATGEQKNKIFKEITLQKNTKLSAWHVSERMDINDPIKVSWFIDEQVSNGVI</sequence>
<dbReference type="UniPathway" id="UPA00115">
    <property type="reaction ID" value="UER00409"/>
</dbReference>
<comment type="function">
    <text evidence="2">Hydrolysis of 6-phosphogluconolactone to 6-phosphogluconate.</text>
</comment>
<comment type="similarity">
    <text evidence="1 2">Belongs to the glucosamine/galactosamine-6-phosphate isomerase family. 6-phosphogluconolactonase subfamily.</text>
</comment>
<dbReference type="PANTHER" id="PTHR11054">
    <property type="entry name" value="6-PHOSPHOGLUCONOLACTONASE"/>
    <property type="match status" value="1"/>
</dbReference>
<evidence type="ECO:0000313" key="4">
    <source>
        <dbReference type="EMBL" id="KII71061.1"/>
    </source>
</evidence>
<keyword evidence="2" id="KW-0378">Hydrolase</keyword>